<dbReference type="PANTHER" id="PTHR43833:SF5">
    <property type="entry name" value="TRK SYSTEM POTASSIUM UPTAKE PROTEIN TRKA"/>
    <property type="match status" value="1"/>
</dbReference>
<dbReference type="SUPFAM" id="SSF51735">
    <property type="entry name" value="NAD(P)-binding Rossmann-fold domains"/>
    <property type="match status" value="1"/>
</dbReference>
<dbReference type="Gene3D" id="3.40.50.720">
    <property type="entry name" value="NAD(P)-binding Rossmann-like Domain"/>
    <property type="match status" value="1"/>
</dbReference>
<dbReference type="Proteomes" id="UP001407405">
    <property type="component" value="Unassembled WGS sequence"/>
</dbReference>
<sequence>MNIFVVGGGHKTHFLAKSMISKGHDLTLIEEDPEVCTRLARDHQALVIQGDGTRPYLLQDAGITRCDLILALTSKDPDNLVICQLASKVYGVPKSLALVNDPANRLTFQKLGVQTVVSTVEMITDLIEQRLFLDDISNLSPIEEGKVSLMEIELKVDDRVVGNTVQEASFPAQSNIGCVLRGQEAIIPGGATRLEVGDRLIIICLPKYQSEVLKTIRGRLT</sequence>
<gene>
    <name evidence="9" type="ORF">AAIG11_09355</name>
</gene>
<dbReference type="InterPro" id="IPR050721">
    <property type="entry name" value="Trk_Ktr_HKT_K-transport"/>
</dbReference>
<dbReference type="Pfam" id="PF02254">
    <property type="entry name" value="TrkA_N"/>
    <property type="match status" value="1"/>
</dbReference>
<name>A0ABU9VUB8_9CLOT</name>
<dbReference type="Pfam" id="PF02080">
    <property type="entry name" value="TrkA_C"/>
    <property type="match status" value="1"/>
</dbReference>
<evidence type="ECO:0000313" key="9">
    <source>
        <dbReference type="EMBL" id="MEN1760679.1"/>
    </source>
</evidence>
<keyword evidence="4" id="KW-0630">Potassium</keyword>
<dbReference type="Gene3D" id="3.30.70.1450">
    <property type="entry name" value="Regulator of K+ conductance, C-terminal domain"/>
    <property type="match status" value="1"/>
</dbReference>
<keyword evidence="3" id="KW-0633">Potassium transport</keyword>
<dbReference type="RefSeq" id="WP_343186000.1">
    <property type="nucleotide sequence ID" value="NZ_JBCITM010000008.1"/>
</dbReference>
<evidence type="ECO:0000256" key="1">
    <source>
        <dbReference type="ARBA" id="ARBA00017378"/>
    </source>
</evidence>
<keyword evidence="6" id="KW-0406">Ion transport</keyword>
<keyword evidence="5" id="KW-0520">NAD</keyword>
<dbReference type="InterPro" id="IPR036721">
    <property type="entry name" value="RCK_C_sf"/>
</dbReference>
<evidence type="ECO:0000313" key="10">
    <source>
        <dbReference type="Proteomes" id="UP001407405"/>
    </source>
</evidence>
<evidence type="ECO:0000256" key="6">
    <source>
        <dbReference type="ARBA" id="ARBA00023065"/>
    </source>
</evidence>
<evidence type="ECO:0000256" key="4">
    <source>
        <dbReference type="ARBA" id="ARBA00022958"/>
    </source>
</evidence>
<evidence type="ECO:0000256" key="2">
    <source>
        <dbReference type="ARBA" id="ARBA00022448"/>
    </source>
</evidence>
<reference evidence="9 10" key="1">
    <citation type="submission" date="2024-04" db="EMBL/GenBank/DDBJ databases">
        <title>Genome sequencing and metabolic network reconstruction of aminoacids and betaine degradation by Anoxynatronum sibiricum.</title>
        <authorList>
            <person name="Detkova E.N."/>
            <person name="Boltjanskaja Y.V."/>
            <person name="Mardanov A.V."/>
            <person name="Kevbrin V."/>
        </authorList>
    </citation>
    <scope>NUCLEOTIDE SEQUENCE [LARGE SCALE GENOMIC DNA]</scope>
    <source>
        <strain evidence="9 10">Z-7981</strain>
    </source>
</reference>
<dbReference type="InterPro" id="IPR003148">
    <property type="entry name" value="RCK_N"/>
</dbReference>
<keyword evidence="2" id="KW-0813">Transport</keyword>
<keyword evidence="10" id="KW-1185">Reference proteome</keyword>
<dbReference type="SUPFAM" id="SSF116726">
    <property type="entry name" value="TrkA C-terminal domain-like"/>
    <property type="match status" value="1"/>
</dbReference>
<organism evidence="9 10">
    <name type="scientific">Anoxynatronum sibiricum</name>
    <dbReference type="NCBI Taxonomy" id="210623"/>
    <lineage>
        <taxon>Bacteria</taxon>
        <taxon>Bacillati</taxon>
        <taxon>Bacillota</taxon>
        <taxon>Clostridia</taxon>
        <taxon>Eubacteriales</taxon>
        <taxon>Clostridiaceae</taxon>
        <taxon>Anoxynatronum</taxon>
    </lineage>
</organism>
<protein>
    <recommendedName>
        <fullName evidence="1">Trk system potassium uptake protein TrkA</fullName>
    </recommendedName>
</protein>
<evidence type="ECO:0000256" key="5">
    <source>
        <dbReference type="ARBA" id="ARBA00023027"/>
    </source>
</evidence>
<proteinExistence type="predicted"/>
<dbReference type="InterPro" id="IPR006036">
    <property type="entry name" value="K_uptake_TrkA"/>
</dbReference>
<evidence type="ECO:0000259" key="7">
    <source>
        <dbReference type="PROSITE" id="PS51201"/>
    </source>
</evidence>
<evidence type="ECO:0000259" key="8">
    <source>
        <dbReference type="PROSITE" id="PS51202"/>
    </source>
</evidence>
<dbReference type="EMBL" id="JBCITM010000008">
    <property type="protein sequence ID" value="MEN1760679.1"/>
    <property type="molecule type" value="Genomic_DNA"/>
</dbReference>
<dbReference type="PANTHER" id="PTHR43833">
    <property type="entry name" value="POTASSIUM CHANNEL PROTEIN 2-RELATED-RELATED"/>
    <property type="match status" value="1"/>
</dbReference>
<accession>A0ABU9VUB8</accession>
<dbReference type="PROSITE" id="PS51201">
    <property type="entry name" value="RCK_N"/>
    <property type="match status" value="1"/>
</dbReference>
<dbReference type="InterPro" id="IPR006037">
    <property type="entry name" value="RCK_C"/>
</dbReference>
<dbReference type="PRINTS" id="PR00335">
    <property type="entry name" value="KUPTAKETRKA"/>
</dbReference>
<comment type="caution">
    <text evidence="9">The sequence shown here is derived from an EMBL/GenBank/DDBJ whole genome shotgun (WGS) entry which is preliminary data.</text>
</comment>
<dbReference type="InterPro" id="IPR036291">
    <property type="entry name" value="NAD(P)-bd_dom_sf"/>
</dbReference>
<evidence type="ECO:0000256" key="3">
    <source>
        <dbReference type="ARBA" id="ARBA00022538"/>
    </source>
</evidence>
<feature type="domain" description="RCK N-terminal" evidence="7">
    <location>
        <begin position="1"/>
        <end position="117"/>
    </location>
</feature>
<dbReference type="PROSITE" id="PS51202">
    <property type="entry name" value="RCK_C"/>
    <property type="match status" value="1"/>
</dbReference>
<feature type="domain" description="RCK C-terminal" evidence="8">
    <location>
        <begin position="137"/>
        <end position="219"/>
    </location>
</feature>